<sequence length="1727" mass="195534">MANNSDKIDNSELKLLIKKRGSCKAQLTQFETFLSRLDGCDGLSELLKTELGIRMKKIELLQSDFDKLQCEIELLSDNVDEAYADRDQFESKLFRLLSVAHGLLAAAARYPAAGAPGGDGTSDAAEECRGGGFVRLPKIDLPHFDGDYQHWLSFRDTYISLIHDNTSINNVNKFHYLRAALTGSASLIIQSLDLTSENYSIAWQLLSDRYDNPRLLINNHISALFSVDPIQRESSSALRNIVDVTNKNLRALASLGEPTDHWDSLIVFLMSKKLDSSSYRQWEEHRNNLDSSPTLQQFIKFLINRADLLETLTDTFKYKQNNKPNNNNDAFKTKNFVVSTDNTRAYSCPMCSQSHGLFNCPSFKALDIDSRIKKAKESRVCMNCLRLGHVENACTLTHCKYCKYRHNTLLHKDVNKNTYTNKSASVPTTSGLANNVALSSDISPSTLNNHGSVLLSTALVKVADKHGSLHTARLLLDNGSTSNFVTESLCEKLDLKRYNASSTVSGINNHATSTTESCDLAIQSYTGDYRTYVRCHVLPHITKCLPSSYIDTTNIPIPTGILLADPSFNEPAAIDILVGAEFFWDVLGTKTIDLGKRQPKLHHSKLGWLLSGCVYNNNIPHSQSYLCHFTDTSRTEPSLTRFWELDSVSSKHCLSVEENKCEEHFKNNTCRDVDGRFIVTMPLKESPEVLGNSYTIAKRRLLSLERKLDKDHNLKHRYHEFMREYLDLGHMTENNNTYVPNETNYFLPHHGVIRESSSSTKLRVVFEANVPSSSGKSLNDIQRVGPTVQDDLFSIILRFRQHKFVVTADIEKMYRAIWLNPVQRPLQQILFRFDANEPIKSYTLNTATYGTASAPYLATKCLVSLAETTSDARVQEAIRHDFFVDDYLGGGDSVESVIEVSKGIIETLKSAQFNLRKWQSNNLEILKQISELQGDPNVTLNLDNSPSKTLGVYWNSSSDNLYFEINIKAGNKITKRTILSLISQVFDPLGLVGPCTVETKILIQKLWINKYEWDQEVPQHIKTLFHEIINSLHNLNQFNIPRWAFSDNIIKTEIHTFSDASERAYGSCVYIRTIRNDGTAHVCLLTSKNKVAPIKPTTIPRLELCGALLGTRLCKKVLDSLTVKIDQCYYWSDSTIVLGWLNTANSRLERFVRNRVNEIQESTAGDTWSYVPSKQNPADLVSRGVKADLISASALWWSGPTFLHHSNSEFPSTPNLKNINQLPDIVLHTSTVETNEINTLMNKISNYSKLIRIFAYVQRFIYNCKNSNKKYGNLSFSELKSSKIALLQIAQQEMFTDEYHILKSGNTLNKKNRLISLSPFYDTDNNLIRVGGRLDNSCYSYNVKHPILLCSKHPLTKLIFEFHHITLLHAGPLLMLSCIRQNYWPLSGRNLAKRIVRTCVRCFRVKPKTIQPVMGNLPSHRTKLEFPFLNTGVDYAGPVLIADRSGRGARLTKSYLCIFICLAVKAVHIELVSSLTKEAYLAALNRFMARRGRPQTIYSDHGSNFIGGFNELSDLFRNSLSDIPTILSHDEIDFKFIPPYSPHFGGIWEAAVKSVKHHLRRVLALAHLTYEEMITCLNQIEAILNSRPLTPLSSDPSDLSFLSPSHFLIGRPLTSVPYTQVSDCNVHRLDRFQRIEFLRQHFWKRYCAEYVTLLQQKTKWLTSTGHLQVGSLVLVKDKTQPPLMWLMGRIVQLHPGKDGVSRVADIETKRGIIQRAYNNICPLPLDC</sequence>
<gene>
    <name evidence="3" type="ORF">PLXY2_LOCUS2547</name>
</gene>
<proteinExistence type="predicted"/>
<dbReference type="InterPro" id="IPR040676">
    <property type="entry name" value="DUF5641"/>
</dbReference>
<dbReference type="Pfam" id="PF03564">
    <property type="entry name" value="DUF1759"/>
    <property type="match status" value="1"/>
</dbReference>
<comment type="caution">
    <text evidence="3">The sequence shown here is derived from an EMBL/GenBank/DDBJ whole genome shotgun (WGS) entry which is preliminary data.</text>
</comment>
<evidence type="ECO:0000256" key="1">
    <source>
        <dbReference type="SAM" id="Coils"/>
    </source>
</evidence>
<dbReference type="InterPro" id="IPR001584">
    <property type="entry name" value="Integrase_cat-core"/>
</dbReference>
<dbReference type="Gene3D" id="2.40.70.10">
    <property type="entry name" value="Acid Proteases"/>
    <property type="match status" value="1"/>
</dbReference>
<dbReference type="EMBL" id="CAJHNJ030000006">
    <property type="protein sequence ID" value="CAG9101372.1"/>
    <property type="molecule type" value="Genomic_DNA"/>
</dbReference>
<dbReference type="Gene3D" id="3.30.420.10">
    <property type="entry name" value="Ribonuclease H-like superfamily/Ribonuclease H"/>
    <property type="match status" value="1"/>
</dbReference>
<dbReference type="GO" id="GO:0015074">
    <property type="term" value="P:DNA integration"/>
    <property type="evidence" value="ECO:0007669"/>
    <property type="project" value="InterPro"/>
</dbReference>
<keyword evidence="4" id="KW-1185">Reference proteome</keyword>
<dbReference type="Proteomes" id="UP000653454">
    <property type="component" value="Unassembled WGS sequence"/>
</dbReference>
<dbReference type="InterPro" id="IPR043502">
    <property type="entry name" value="DNA/RNA_pol_sf"/>
</dbReference>
<dbReference type="Pfam" id="PF17921">
    <property type="entry name" value="Integrase_H2C2"/>
    <property type="match status" value="1"/>
</dbReference>
<dbReference type="InterPro" id="IPR041588">
    <property type="entry name" value="Integrase_H2C2"/>
</dbReference>
<dbReference type="GO" id="GO:0042575">
    <property type="term" value="C:DNA polymerase complex"/>
    <property type="evidence" value="ECO:0007669"/>
    <property type="project" value="UniProtKB-ARBA"/>
</dbReference>
<dbReference type="SUPFAM" id="SSF56672">
    <property type="entry name" value="DNA/RNA polymerases"/>
    <property type="match status" value="1"/>
</dbReference>
<dbReference type="Pfam" id="PF05380">
    <property type="entry name" value="Peptidase_A17"/>
    <property type="match status" value="1"/>
</dbReference>
<dbReference type="PANTHER" id="PTHR47331:SF1">
    <property type="entry name" value="GAG-LIKE PROTEIN"/>
    <property type="match status" value="1"/>
</dbReference>
<keyword evidence="1" id="KW-0175">Coiled coil</keyword>
<name>A0A8S4DPH9_PLUXY</name>
<evidence type="ECO:0000259" key="2">
    <source>
        <dbReference type="PROSITE" id="PS50994"/>
    </source>
</evidence>
<evidence type="ECO:0000313" key="4">
    <source>
        <dbReference type="Proteomes" id="UP000653454"/>
    </source>
</evidence>
<dbReference type="InterPro" id="IPR021109">
    <property type="entry name" value="Peptidase_aspartic_dom_sf"/>
</dbReference>
<accession>A0A8S4DPH9</accession>
<dbReference type="InterPro" id="IPR005312">
    <property type="entry name" value="DUF1759"/>
</dbReference>
<dbReference type="GO" id="GO:0003676">
    <property type="term" value="F:nucleic acid binding"/>
    <property type="evidence" value="ECO:0007669"/>
    <property type="project" value="InterPro"/>
</dbReference>
<dbReference type="PROSITE" id="PS50994">
    <property type="entry name" value="INTEGRASE"/>
    <property type="match status" value="1"/>
</dbReference>
<dbReference type="Pfam" id="PF18701">
    <property type="entry name" value="DUF5641"/>
    <property type="match status" value="1"/>
</dbReference>
<dbReference type="InterPro" id="IPR008042">
    <property type="entry name" value="Retrotrans_Pao"/>
</dbReference>
<feature type="domain" description="Integrase catalytic" evidence="2">
    <location>
        <begin position="1423"/>
        <end position="1612"/>
    </location>
</feature>
<reference evidence="3" key="1">
    <citation type="submission" date="2020-11" db="EMBL/GenBank/DDBJ databases">
        <authorList>
            <person name="Whiteford S."/>
        </authorList>
    </citation>
    <scope>NUCLEOTIDE SEQUENCE</scope>
</reference>
<dbReference type="InterPro" id="IPR036397">
    <property type="entry name" value="RNaseH_sf"/>
</dbReference>
<dbReference type="CDD" id="cd01644">
    <property type="entry name" value="RT_pepA17"/>
    <property type="match status" value="1"/>
</dbReference>
<dbReference type="InterPro" id="IPR012337">
    <property type="entry name" value="RNaseH-like_sf"/>
</dbReference>
<organism evidence="3 4">
    <name type="scientific">Plutella xylostella</name>
    <name type="common">Diamondback moth</name>
    <name type="synonym">Plutella maculipennis</name>
    <dbReference type="NCBI Taxonomy" id="51655"/>
    <lineage>
        <taxon>Eukaryota</taxon>
        <taxon>Metazoa</taxon>
        <taxon>Ecdysozoa</taxon>
        <taxon>Arthropoda</taxon>
        <taxon>Hexapoda</taxon>
        <taxon>Insecta</taxon>
        <taxon>Pterygota</taxon>
        <taxon>Neoptera</taxon>
        <taxon>Endopterygota</taxon>
        <taxon>Lepidoptera</taxon>
        <taxon>Glossata</taxon>
        <taxon>Ditrysia</taxon>
        <taxon>Yponomeutoidea</taxon>
        <taxon>Plutellidae</taxon>
        <taxon>Plutella</taxon>
    </lineage>
</organism>
<evidence type="ECO:0000313" key="3">
    <source>
        <dbReference type="EMBL" id="CAG9101372.1"/>
    </source>
</evidence>
<dbReference type="SUPFAM" id="SSF53098">
    <property type="entry name" value="Ribonuclease H-like"/>
    <property type="match status" value="1"/>
</dbReference>
<protein>
    <submittedName>
        <fullName evidence="3">(diamondback moth) hypothetical protein</fullName>
    </submittedName>
</protein>
<feature type="coiled-coil region" evidence="1">
    <location>
        <begin position="58"/>
        <end position="92"/>
    </location>
</feature>
<dbReference type="GO" id="GO:0071897">
    <property type="term" value="P:DNA biosynthetic process"/>
    <property type="evidence" value="ECO:0007669"/>
    <property type="project" value="UniProtKB-ARBA"/>
</dbReference>
<dbReference type="PANTHER" id="PTHR47331">
    <property type="entry name" value="PHD-TYPE DOMAIN-CONTAINING PROTEIN"/>
    <property type="match status" value="1"/>
</dbReference>